<dbReference type="AlphaFoldDB" id="A0A833RIF1"/>
<organism evidence="6 7">
    <name type="scientific">Carex littledalei</name>
    <dbReference type="NCBI Taxonomy" id="544730"/>
    <lineage>
        <taxon>Eukaryota</taxon>
        <taxon>Viridiplantae</taxon>
        <taxon>Streptophyta</taxon>
        <taxon>Embryophyta</taxon>
        <taxon>Tracheophyta</taxon>
        <taxon>Spermatophyta</taxon>
        <taxon>Magnoliopsida</taxon>
        <taxon>Liliopsida</taxon>
        <taxon>Poales</taxon>
        <taxon>Cyperaceae</taxon>
        <taxon>Cyperoideae</taxon>
        <taxon>Cariceae</taxon>
        <taxon>Carex</taxon>
        <taxon>Carex subgen. Euthyceras</taxon>
    </lineage>
</organism>
<name>A0A833RIF1_9POAL</name>
<dbReference type="GO" id="GO:0003682">
    <property type="term" value="F:chromatin binding"/>
    <property type="evidence" value="ECO:0007669"/>
    <property type="project" value="TreeGrafter"/>
</dbReference>
<dbReference type="PANTHER" id="PTHR31399:SF0">
    <property type="entry name" value="DNA-DIRECTED PRIMASE_POLYMERASE PROTEIN"/>
    <property type="match status" value="1"/>
</dbReference>
<evidence type="ECO:0000313" key="7">
    <source>
        <dbReference type="Proteomes" id="UP000623129"/>
    </source>
</evidence>
<feature type="region of interest" description="Disordered" evidence="5">
    <location>
        <begin position="514"/>
        <end position="541"/>
    </location>
</feature>
<keyword evidence="7" id="KW-1185">Reference proteome</keyword>
<feature type="compositionally biased region" description="Basic and acidic residues" evidence="5">
    <location>
        <begin position="33"/>
        <end position="50"/>
    </location>
</feature>
<dbReference type="Pfam" id="PF03121">
    <property type="entry name" value="Herpes_UL52"/>
    <property type="match status" value="1"/>
</dbReference>
<dbReference type="GO" id="GO:0005759">
    <property type="term" value="C:mitochondrial matrix"/>
    <property type="evidence" value="ECO:0007669"/>
    <property type="project" value="TreeGrafter"/>
</dbReference>
<gene>
    <name evidence="6" type="ORF">FCM35_KLT20091</name>
</gene>
<dbReference type="GO" id="GO:0005634">
    <property type="term" value="C:nucleus"/>
    <property type="evidence" value="ECO:0007669"/>
    <property type="project" value="TreeGrafter"/>
</dbReference>
<dbReference type="InterPro" id="IPR044917">
    <property type="entry name" value="PRIMPOL"/>
</dbReference>
<comment type="caution">
    <text evidence="6">The sequence shown here is derived from an EMBL/GenBank/DDBJ whole genome shotgun (WGS) entry which is preliminary data.</text>
</comment>
<dbReference type="GO" id="GO:0003887">
    <property type="term" value="F:DNA-directed DNA polymerase activity"/>
    <property type="evidence" value="ECO:0007669"/>
    <property type="project" value="UniProtKB-EC"/>
</dbReference>
<protein>
    <recommendedName>
        <fullName evidence="1">DNA-directed primase/polymerase protein</fullName>
        <ecNumber evidence="3">2.7.7.102</ecNumber>
    </recommendedName>
</protein>
<dbReference type="GO" id="GO:0006264">
    <property type="term" value="P:mitochondrial DNA replication"/>
    <property type="evidence" value="ECO:0007669"/>
    <property type="project" value="TreeGrafter"/>
</dbReference>
<evidence type="ECO:0000313" key="6">
    <source>
        <dbReference type="EMBL" id="KAF3335584.1"/>
    </source>
</evidence>
<accession>A0A833RIF1</accession>
<evidence type="ECO:0000256" key="4">
    <source>
        <dbReference type="ARBA" id="ARBA00047303"/>
    </source>
</evidence>
<feature type="compositionally biased region" description="Basic and acidic residues" evidence="5">
    <location>
        <begin position="523"/>
        <end position="533"/>
    </location>
</feature>
<evidence type="ECO:0000256" key="5">
    <source>
        <dbReference type="SAM" id="MobiDB-lite"/>
    </source>
</evidence>
<comment type="catalytic activity">
    <reaction evidence="2">
        <text>ssDNA + n NTP = ssDNA/pppN(pN)n-1 hybrid + (n-1) diphosphate.</text>
        <dbReference type="EC" id="2.7.7.102"/>
    </reaction>
</comment>
<feature type="region of interest" description="Disordered" evidence="5">
    <location>
        <begin position="1"/>
        <end position="53"/>
    </location>
</feature>
<dbReference type="GO" id="GO:0042276">
    <property type="term" value="P:error-prone translesion synthesis"/>
    <property type="evidence" value="ECO:0007669"/>
    <property type="project" value="InterPro"/>
</dbReference>
<dbReference type="GO" id="GO:0009411">
    <property type="term" value="P:response to UV"/>
    <property type="evidence" value="ECO:0007669"/>
    <property type="project" value="TreeGrafter"/>
</dbReference>
<dbReference type="EC" id="2.7.7.102" evidence="3"/>
<proteinExistence type="predicted"/>
<evidence type="ECO:0000256" key="3">
    <source>
        <dbReference type="ARBA" id="ARBA00044768"/>
    </source>
</evidence>
<comment type="catalytic activity">
    <reaction evidence="4">
        <text>DNA(n) + a 2'-deoxyribonucleoside 5'-triphosphate = DNA(n+1) + diphosphate</text>
        <dbReference type="Rhea" id="RHEA:22508"/>
        <dbReference type="Rhea" id="RHEA-COMP:17339"/>
        <dbReference type="Rhea" id="RHEA-COMP:17340"/>
        <dbReference type="ChEBI" id="CHEBI:33019"/>
        <dbReference type="ChEBI" id="CHEBI:61560"/>
        <dbReference type="ChEBI" id="CHEBI:173112"/>
        <dbReference type="EC" id="2.7.7.7"/>
    </reaction>
    <physiologicalReaction direction="left-to-right" evidence="4">
        <dbReference type="Rhea" id="RHEA:22509"/>
    </physiologicalReaction>
</comment>
<dbReference type="PANTHER" id="PTHR31399">
    <property type="entry name" value="DNA-DIRECTED PRIMASE / POLYMERASE PROTEIN"/>
    <property type="match status" value="1"/>
</dbReference>
<dbReference type="Proteomes" id="UP000623129">
    <property type="component" value="Unassembled WGS sequence"/>
</dbReference>
<dbReference type="GO" id="GO:0031297">
    <property type="term" value="P:replication fork processing"/>
    <property type="evidence" value="ECO:0007669"/>
    <property type="project" value="TreeGrafter"/>
</dbReference>
<evidence type="ECO:0000256" key="1">
    <source>
        <dbReference type="ARBA" id="ARBA00026139"/>
    </source>
</evidence>
<reference evidence="6" key="1">
    <citation type="submission" date="2020-01" db="EMBL/GenBank/DDBJ databases">
        <title>Genome sequence of Kobresia littledalei, the first chromosome-level genome in the family Cyperaceae.</title>
        <authorList>
            <person name="Qu G."/>
        </authorList>
    </citation>
    <scope>NUCLEOTIDE SEQUENCE</scope>
    <source>
        <strain evidence="6">C.B.Clarke</strain>
        <tissue evidence="6">Leaf</tissue>
    </source>
</reference>
<dbReference type="OrthoDB" id="5988181at2759"/>
<sequence length="600" mass="69534">MERPCSFTVESALRERKRHKEATRGETPCEGGEGDREETPSTSHKCEKKPFSTAKHTGEINSITVKLRSGKKLSPVVFYGSPQGVPAKKPVHILRLLREIRLDLKRQNDLIRSKEVWATFPRQEEAIRFCNTHAEAYVFSYQDHFTGQRRFLVSTHDEFWRRYQNMDPKLRHHYEVIQEGLPCHLYFDLEFEKEVNTNKKEDDMVDILLSVVFDLLLEKYSMQGNEDWVIELDSSTNRKFSRHLIIRIPKIAFKDNLHVGAFVSEVCSRISGMREVEPKLNQLFIKKESGIANDIDHLFLDSAVYSRNRCFRLSYSSKAGKSAFLVPTGRFRCRNLSEKEVFMDSLICKIDGDCEKLLICKLDLDFKKTLCFDSEVGIVMIVQERSSNNIVLDAFRNHFNGSCVYGKSPFPAIDSFIESIASIGNVSGKIRCWYWFSDYNLMIYSMLKSRYCERIGREHKSNHVMFIVDFQKGGYYQKCYDPDCRGCYKSPLRPLPWDIIPDLTPVFDLNQDENVDTQQGGEKNTKDHEKSEGTDWTTDSCSRDNGWWKEAINFADQIEKMKDTTALCDSEDGDLEWWMDAEKLLSQVEEQKSVGQVSST</sequence>
<dbReference type="EMBL" id="SWLB01000008">
    <property type="protein sequence ID" value="KAF3335584.1"/>
    <property type="molecule type" value="Genomic_DNA"/>
</dbReference>
<evidence type="ECO:0000256" key="2">
    <source>
        <dbReference type="ARBA" id="ARBA00044677"/>
    </source>
</evidence>